<protein>
    <submittedName>
        <fullName evidence="2">Uncharacterized protein</fullName>
    </submittedName>
</protein>
<sequence length="186" mass="20380">MGPGKYIFDIGCEQHGEYVHELAQTKSKRSSSKELPSVQNYEKQPIIEAFIYMEPSTTEEKPEEEEEEETLAPVVPKWKATKITDLTLWAPEEPPPPQVAPAATGEISTAVEPTAEEPVEASGETPAEALAESTEAPAESAEPTETTISPKDTEEEEEAAKEEQVDPGTVLAEEKEEETKEAEPQE</sequence>
<feature type="compositionally biased region" description="Basic and acidic residues" evidence="1">
    <location>
        <begin position="177"/>
        <end position="186"/>
    </location>
</feature>
<gene>
    <name evidence="2" type="ORF">JD844_032627</name>
</gene>
<evidence type="ECO:0000313" key="2">
    <source>
        <dbReference type="EMBL" id="KAH0624804.1"/>
    </source>
</evidence>
<organism evidence="2 3">
    <name type="scientific">Phrynosoma platyrhinos</name>
    <name type="common">Desert horned lizard</name>
    <dbReference type="NCBI Taxonomy" id="52577"/>
    <lineage>
        <taxon>Eukaryota</taxon>
        <taxon>Metazoa</taxon>
        <taxon>Chordata</taxon>
        <taxon>Craniata</taxon>
        <taxon>Vertebrata</taxon>
        <taxon>Euteleostomi</taxon>
        <taxon>Lepidosauria</taxon>
        <taxon>Squamata</taxon>
        <taxon>Bifurcata</taxon>
        <taxon>Unidentata</taxon>
        <taxon>Episquamata</taxon>
        <taxon>Toxicofera</taxon>
        <taxon>Iguania</taxon>
        <taxon>Phrynosomatidae</taxon>
        <taxon>Phrynosomatinae</taxon>
        <taxon>Phrynosoma</taxon>
    </lineage>
</organism>
<accession>A0ABQ7T556</accession>
<reference evidence="2 3" key="1">
    <citation type="journal article" date="2022" name="Gigascience">
        <title>A chromosome-level genome assembly and annotation of the desert horned lizard, Phrynosoma platyrhinos, provides insight into chromosomal rearrangements among reptiles.</title>
        <authorList>
            <person name="Koochekian N."/>
            <person name="Ascanio A."/>
            <person name="Farleigh K."/>
            <person name="Card D.C."/>
            <person name="Schield D.R."/>
            <person name="Castoe T.A."/>
            <person name="Jezkova T."/>
        </authorList>
    </citation>
    <scope>NUCLEOTIDE SEQUENCE [LARGE SCALE GENOMIC DNA]</scope>
    <source>
        <strain evidence="2">NK-2021</strain>
    </source>
</reference>
<dbReference type="EMBL" id="JAIPUX010001232">
    <property type="protein sequence ID" value="KAH0624804.1"/>
    <property type="molecule type" value="Genomic_DNA"/>
</dbReference>
<dbReference type="Proteomes" id="UP000826234">
    <property type="component" value="Unassembled WGS sequence"/>
</dbReference>
<name>A0ABQ7T556_PHRPL</name>
<feature type="region of interest" description="Disordered" evidence="1">
    <location>
        <begin position="55"/>
        <end position="186"/>
    </location>
</feature>
<proteinExistence type="predicted"/>
<evidence type="ECO:0000256" key="1">
    <source>
        <dbReference type="SAM" id="MobiDB-lite"/>
    </source>
</evidence>
<feature type="compositionally biased region" description="Acidic residues" evidence="1">
    <location>
        <begin position="61"/>
        <end position="70"/>
    </location>
</feature>
<evidence type="ECO:0000313" key="3">
    <source>
        <dbReference type="Proteomes" id="UP000826234"/>
    </source>
</evidence>
<keyword evidence="3" id="KW-1185">Reference proteome</keyword>
<comment type="caution">
    <text evidence="2">The sequence shown here is derived from an EMBL/GenBank/DDBJ whole genome shotgun (WGS) entry which is preliminary data.</text>
</comment>
<feature type="compositionally biased region" description="Low complexity" evidence="1">
    <location>
        <begin position="120"/>
        <end position="147"/>
    </location>
</feature>